<dbReference type="Gramene" id="MELO3C033838.2.1">
    <property type="protein sequence ID" value="MELO3C033838.2.1"/>
    <property type="gene ID" value="MELO3C033838.2"/>
</dbReference>
<dbReference type="EnsemblPlants" id="MELO3C033838.2.1">
    <property type="protein sequence ID" value="MELO3C033838.2.1"/>
    <property type="gene ID" value="MELO3C033838.2"/>
</dbReference>
<protein>
    <submittedName>
        <fullName evidence="1">Uncharacterized protein</fullName>
    </submittedName>
</protein>
<dbReference type="AlphaFoldDB" id="A0A9I9EIA6"/>
<proteinExistence type="predicted"/>
<organism evidence="1">
    <name type="scientific">Cucumis melo</name>
    <name type="common">Muskmelon</name>
    <dbReference type="NCBI Taxonomy" id="3656"/>
    <lineage>
        <taxon>Eukaryota</taxon>
        <taxon>Viridiplantae</taxon>
        <taxon>Streptophyta</taxon>
        <taxon>Embryophyta</taxon>
        <taxon>Tracheophyta</taxon>
        <taxon>Spermatophyta</taxon>
        <taxon>Magnoliopsida</taxon>
        <taxon>eudicotyledons</taxon>
        <taxon>Gunneridae</taxon>
        <taxon>Pentapetalae</taxon>
        <taxon>rosids</taxon>
        <taxon>fabids</taxon>
        <taxon>Cucurbitales</taxon>
        <taxon>Cucurbitaceae</taxon>
        <taxon>Benincaseae</taxon>
        <taxon>Cucumis</taxon>
    </lineage>
</organism>
<sequence>MVSQGFWSFGTYNSEVSITSFLVPYNGRIVPKKSNTFRVNVGRGIRVNKRMRTECGIMPLISAATHKCKSFPRNSSFRPHFSFKTSMEQQGRFLPEEDDKFLDKEKRQALAAVNIDAAKDAIATAEEGSCITSERAIYPRHTGNVFHSVATFFSQVMVAIGENTAGPGVVLVARTCNCIVTPQKLR</sequence>
<accession>A0A9I9EIA6</accession>
<evidence type="ECO:0000313" key="1">
    <source>
        <dbReference type="EnsemblPlants" id="MELO3C033838.2.1"/>
    </source>
</evidence>
<reference evidence="1" key="1">
    <citation type="submission" date="2023-03" db="UniProtKB">
        <authorList>
            <consortium name="EnsemblPlants"/>
        </authorList>
    </citation>
    <scope>IDENTIFICATION</scope>
</reference>
<name>A0A9I9EIA6_CUCME</name>